<keyword evidence="3" id="KW-0341">Growth regulation</keyword>
<dbReference type="GO" id="GO:0009733">
    <property type="term" value="P:response to auxin"/>
    <property type="evidence" value="ECO:0007669"/>
    <property type="project" value="InterPro"/>
</dbReference>
<sequence length="128" mass="15227">MGNRDKISHWSFHISRLHHHHQNHNHHQEHDLVKVPKGCLAVKVGQGEEQERFVIPVMYFNHPLFGQLLKEAEEEFGFAQKGTITIPCHVEEFRYVRGLIDRENTKSLGNNHFDHHHHHNHLVWCFRV</sequence>
<evidence type="ECO:0000313" key="4">
    <source>
        <dbReference type="EMBL" id="KFK30670.1"/>
    </source>
</evidence>
<dbReference type="OrthoDB" id="1026046at2759"/>
<name>A0A087GLB8_ARAAL</name>
<dbReference type="EMBL" id="CM002874">
    <property type="protein sequence ID" value="KFK30670.1"/>
    <property type="molecule type" value="Genomic_DNA"/>
</dbReference>
<dbReference type="InterPro" id="IPR003676">
    <property type="entry name" value="SAUR_fam"/>
</dbReference>
<comment type="similarity">
    <text evidence="1">Belongs to the ARG7 family.</text>
</comment>
<dbReference type="Pfam" id="PF02519">
    <property type="entry name" value="Auxin_inducible"/>
    <property type="match status" value="1"/>
</dbReference>
<gene>
    <name evidence="4" type="ordered locus">AALP_Aa6g012500</name>
</gene>
<organism evidence="4 5">
    <name type="scientific">Arabis alpina</name>
    <name type="common">Alpine rock-cress</name>
    <dbReference type="NCBI Taxonomy" id="50452"/>
    <lineage>
        <taxon>Eukaryota</taxon>
        <taxon>Viridiplantae</taxon>
        <taxon>Streptophyta</taxon>
        <taxon>Embryophyta</taxon>
        <taxon>Tracheophyta</taxon>
        <taxon>Spermatophyta</taxon>
        <taxon>Magnoliopsida</taxon>
        <taxon>eudicotyledons</taxon>
        <taxon>Gunneridae</taxon>
        <taxon>Pentapetalae</taxon>
        <taxon>rosids</taxon>
        <taxon>malvids</taxon>
        <taxon>Brassicales</taxon>
        <taxon>Brassicaceae</taxon>
        <taxon>Arabideae</taxon>
        <taxon>Arabis</taxon>
    </lineage>
</organism>
<dbReference type="Gramene" id="KFK30670">
    <property type="protein sequence ID" value="KFK30670"/>
    <property type="gene ID" value="AALP_AA6G012500"/>
</dbReference>
<evidence type="ECO:0000256" key="3">
    <source>
        <dbReference type="ARBA" id="ARBA00022604"/>
    </source>
</evidence>
<protein>
    <recommendedName>
        <fullName evidence="6">Auxin-responsive family protein</fullName>
    </recommendedName>
</protein>
<evidence type="ECO:0008006" key="6">
    <source>
        <dbReference type="Google" id="ProtNLM"/>
    </source>
</evidence>
<proteinExistence type="inferred from homology"/>
<dbReference type="AlphaFoldDB" id="A0A087GLB8"/>
<dbReference type="OMA" id="EECELHH"/>
<evidence type="ECO:0000313" key="5">
    <source>
        <dbReference type="Proteomes" id="UP000029120"/>
    </source>
</evidence>
<accession>A0A087GLB8</accession>
<keyword evidence="5" id="KW-1185">Reference proteome</keyword>
<keyword evidence="2" id="KW-0217">Developmental protein</keyword>
<dbReference type="eggNOG" id="ENOG502S2B3">
    <property type="taxonomic scope" value="Eukaryota"/>
</dbReference>
<reference evidence="5" key="1">
    <citation type="journal article" date="2015" name="Nat. Plants">
        <title>Genome expansion of Arabis alpina linked with retrotransposition and reduced symmetric DNA methylation.</title>
        <authorList>
            <person name="Willing E.M."/>
            <person name="Rawat V."/>
            <person name="Mandakova T."/>
            <person name="Maumus F."/>
            <person name="James G.V."/>
            <person name="Nordstroem K.J."/>
            <person name="Becker C."/>
            <person name="Warthmann N."/>
            <person name="Chica C."/>
            <person name="Szarzynska B."/>
            <person name="Zytnicki M."/>
            <person name="Albani M.C."/>
            <person name="Kiefer C."/>
            <person name="Bergonzi S."/>
            <person name="Castaings L."/>
            <person name="Mateos J.L."/>
            <person name="Berns M.C."/>
            <person name="Bujdoso N."/>
            <person name="Piofczyk T."/>
            <person name="de Lorenzo L."/>
            <person name="Barrero-Sicilia C."/>
            <person name="Mateos I."/>
            <person name="Piednoel M."/>
            <person name="Hagmann J."/>
            <person name="Chen-Min-Tao R."/>
            <person name="Iglesias-Fernandez R."/>
            <person name="Schuster S.C."/>
            <person name="Alonso-Blanco C."/>
            <person name="Roudier F."/>
            <person name="Carbonero P."/>
            <person name="Paz-Ares J."/>
            <person name="Davis S.J."/>
            <person name="Pecinka A."/>
            <person name="Quesneville H."/>
            <person name="Colot V."/>
            <person name="Lysak M.A."/>
            <person name="Weigel D."/>
            <person name="Coupland G."/>
            <person name="Schneeberger K."/>
        </authorList>
    </citation>
    <scope>NUCLEOTIDE SEQUENCE [LARGE SCALE GENOMIC DNA]</scope>
    <source>
        <strain evidence="5">cv. Pajares</strain>
    </source>
</reference>
<dbReference type="PANTHER" id="PTHR31374">
    <property type="entry name" value="AUXIN-INDUCED PROTEIN-LIKE-RELATED"/>
    <property type="match status" value="1"/>
</dbReference>
<evidence type="ECO:0000256" key="1">
    <source>
        <dbReference type="ARBA" id="ARBA00006974"/>
    </source>
</evidence>
<evidence type="ECO:0000256" key="2">
    <source>
        <dbReference type="ARBA" id="ARBA00022473"/>
    </source>
</evidence>
<dbReference type="PANTHER" id="PTHR31374:SF213">
    <property type="entry name" value="SAUR FAMILY PROTEIN"/>
    <property type="match status" value="1"/>
</dbReference>
<dbReference type="Proteomes" id="UP000029120">
    <property type="component" value="Chromosome 6"/>
</dbReference>